<accession>A0A5B7CJL9</accession>
<name>A0A5B7CJL9_PORTR</name>
<dbReference type="Proteomes" id="UP000324222">
    <property type="component" value="Unassembled WGS sequence"/>
</dbReference>
<evidence type="ECO:0000313" key="2">
    <source>
        <dbReference type="EMBL" id="MPC09797.1"/>
    </source>
</evidence>
<feature type="region of interest" description="Disordered" evidence="1">
    <location>
        <begin position="76"/>
        <end position="110"/>
    </location>
</feature>
<protein>
    <submittedName>
        <fullName evidence="2">Uncharacterized protein</fullName>
    </submittedName>
</protein>
<dbReference type="EMBL" id="VSRR010000086">
    <property type="protein sequence ID" value="MPC09797.1"/>
    <property type="molecule type" value="Genomic_DNA"/>
</dbReference>
<organism evidence="2 3">
    <name type="scientific">Portunus trituberculatus</name>
    <name type="common">Swimming crab</name>
    <name type="synonym">Neptunus trituberculatus</name>
    <dbReference type="NCBI Taxonomy" id="210409"/>
    <lineage>
        <taxon>Eukaryota</taxon>
        <taxon>Metazoa</taxon>
        <taxon>Ecdysozoa</taxon>
        <taxon>Arthropoda</taxon>
        <taxon>Crustacea</taxon>
        <taxon>Multicrustacea</taxon>
        <taxon>Malacostraca</taxon>
        <taxon>Eumalacostraca</taxon>
        <taxon>Eucarida</taxon>
        <taxon>Decapoda</taxon>
        <taxon>Pleocyemata</taxon>
        <taxon>Brachyura</taxon>
        <taxon>Eubrachyura</taxon>
        <taxon>Portunoidea</taxon>
        <taxon>Portunidae</taxon>
        <taxon>Portuninae</taxon>
        <taxon>Portunus</taxon>
    </lineage>
</organism>
<dbReference type="AlphaFoldDB" id="A0A5B7CJL9"/>
<evidence type="ECO:0000256" key="1">
    <source>
        <dbReference type="SAM" id="MobiDB-lite"/>
    </source>
</evidence>
<reference evidence="2 3" key="1">
    <citation type="submission" date="2019-05" db="EMBL/GenBank/DDBJ databases">
        <title>Another draft genome of Portunus trituberculatus and its Hox gene families provides insights of decapod evolution.</title>
        <authorList>
            <person name="Jeong J.-H."/>
            <person name="Song I."/>
            <person name="Kim S."/>
            <person name="Choi T."/>
            <person name="Kim D."/>
            <person name="Ryu S."/>
            <person name="Kim W."/>
        </authorList>
    </citation>
    <scope>NUCLEOTIDE SEQUENCE [LARGE SCALE GENOMIC DNA]</scope>
    <source>
        <tissue evidence="2">Muscle</tissue>
    </source>
</reference>
<keyword evidence="3" id="KW-1185">Reference proteome</keyword>
<proteinExistence type="predicted"/>
<feature type="compositionally biased region" description="Basic and acidic residues" evidence="1">
    <location>
        <begin position="76"/>
        <end position="88"/>
    </location>
</feature>
<feature type="compositionally biased region" description="Acidic residues" evidence="1">
    <location>
        <begin position="89"/>
        <end position="100"/>
    </location>
</feature>
<feature type="compositionally biased region" description="Basic and acidic residues" evidence="1">
    <location>
        <begin position="101"/>
        <end position="110"/>
    </location>
</feature>
<gene>
    <name evidence="2" type="ORF">E2C01_002414</name>
</gene>
<sequence length="110" mass="12792">MAFFCSSSFSQFSSISSVVLRALTNVESLESLSFTSNPEMTLVLFGGRHRLTFVQIFVFSCSWLSCWFTFFKESNTGREEKEDCLEKEKEEEEEQEEDEKKEERGESRIA</sequence>
<comment type="caution">
    <text evidence="2">The sequence shown here is derived from an EMBL/GenBank/DDBJ whole genome shotgun (WGS) entry which is preliminary data.</text>
</comment>
<evidence type="ECO:0000313" key="3">
    <source>
        <dbReference type="Proteomes" id="UP000324222"/>
    </source>
</evidence>